<evidence type="ECO:0000256" key="1">
    <source>
        <dbReference type="SAM" id="MobiDB-lite"/>
    </source>
</evidence>
<dbReference type="AlphaFoldDB" id="A0A1D6H690"/>
<feature type="region of interest" description="Disordered" evidence="1">
    <location>
        <begin position="1"/>
        <end position="80"/>
    </location>
</feature>
<sequence>GCSLLTSRRHPLIPQRTSPPSSAAAEGRKEKRVRPSPRPHGPREEAVQPDAGDQGAEARPQYLRRGERRPSHPRRKAAQEELQRHRVLWFRHPGAHRPWYQVRSFNRHLRNGLLRRAGACGLPCGTPQEVQVPRRDSAQGDQGGLHEVVPGQVRRRHPQQGSGQHVVNLTCGQNSSLVSSPPPCQRKTTTHLARLFWV</sequence>
<feature type="non-terminal residue" evidence="2">
    <location>
        <position position="1"/>
    </location>
</feature>
<gene>
    <name evidence="2" type="ORF">ZEAMMB73_Zm00001d016200</name>
</gene>
<reference evidence="2" key="1">
    <citation type="submission" date="2015-12" db="EMBL/GenBank/DDBJ databases">
        <title>Update maize B73 reference genome by single molecule sequencing technologies.</title>
        <authorList>
            <consortium name="Maize Genome Sequencing Project"/>
            <person name="Ware D."/>
        </authorList>
    </citation>
    <scope>NUCLEOTIDE SEQUENCE</scope>
    <source>
        <tissue evidence="2">Seedling</tissue>
    </source>
</reference>
<organism evidence="2">
    <name type="scientific">Zea mays</name>
    <name type="common">Maize</name>
    <dbReference type="NCBI Taxonomy" id="4577"/>
    <lineage>
        <taxon>Eukaryota</taxon>
        <taxon>Viridiplantae</taxon>
        <taxon>Streptophyta</taxon>
        <taxon>Embryophyta</taxon>
        <taxon>Tracheophyta</taxon>
        <taxon>Spermatophyta</taxon>
        <taxon>Magnoliopsida</taxon>
        <taxon>Liliopsida</taxon>
        <taxon>Poales</taxon>
        <taxon>Poaceae</taxon>
        <taxon>PACMAD clade</taxon>
        <taxon>Panicoideae</taxon>
        <taxon>Andropogonodae</taxon>
        <taxon>Andropogoneae</taxon>
        <taxon>Tripsacinae</taxon>
        <taxon>Zea</taxon>
    </lineage>
</organism>
<evidence type="ECO:0000313" key="2">
    <source>
        <dbReference type="EMBL" id="AQK70311.1"/>
    </source>
</evidence>
<proteinExistence type="predicted"/>
<protein>
    <submittedName>
        <fullName evidence="2">Uncharacterized protein</fullName>
    </submittedName>
</protein>
<name>A0A1D6H690_MAIZE</name>
<dbReference type="EMBL" id="CM000781">
    <property type="protein sequence ID" value="AQK70311.1"/>
    <property type="molecule type" value="Genomic_DNA"/>
</dbReference>
<accession>A0A1D6H690</accession>
<dbReference type="IntAct" id="A0A1D6H690">
    <property type="interactions" value="2"/>
</dbReference>